<feature type="domain" description="AMP-binding enzyme C-terminal" evidence="4">
    <location>
        <begin position="426"/>
        <end position="501"/>
    </location>
</feature>
<dbReference type="PANTHER" id="PTHR43201">
    <property type="entry name" value="ACYL-COA SYNTHETASE"/>
    <property type="match status" value="1"/>
</dbReference>
<dbReference type="RefSeq" id="WP_029546543.1">
    <property type="nucleotide sequence ID" value="NZ_BAAAYP010000055.1"/>
</dbReference>
<dbReference type="InterPro" id="IPR025110">
    <property type="entry name" value="AMP-bd_C"/>
</dbReference>
<dbReference type="Pfam" id="PF00501">
    <property type="entry name" value="AMP-binding"/>
    <property type="match status" value="1"/>
</dbReference>
<dbReference type="Proteomes" id="UP001163947">
    <property type="component" value="Chromosome"/>
</dbReference>
<reference evidence="5" key="2">
    <citation type="submission" date="2019-10" db="EMBL/GenBank/DDBJ databases">
        <title>Draft genome sequence of Rhodococcus aetherivorans JCM 14343.</title>
        <authorList>
            <person name="Inoue D."/>
            <person name="Nakazawa M."/>
            <person name="Yamamoto N."/>
            <person name="Sei K."/>
            <person name="Ike M."/>
        </authorList>
    </citation>
    <scope>NUCLEOTIDE SEQUENCE</scope>
    <source>
        <strain evidence="5">JCM 14343</strain>
    </source>
</reference>
<dbReference type="FunFam" id="3.30.300.30:FF:000008">
    <property type="entry name" value="2,3-dihydroxybenzoate-AMP ligase"/>
    <property type="match status" value="1"/>
</dbReference>
<organism evidence="6 8">
    <name type="scientific">Rhodococcus aetherivorans</name>
    <dbReference type="NCBI Taxonomy" id="191292"/>
    <lineage>
        <taxon>Bacteria</taxon>
        <taxon>Bacillati</taxon>
        <taxon>Actinomycetota</taxon>
        <taxon>Actinomycetes</taxon>
        <taxon>Mycobacteriales</taxon>
        <taxon>Nocardiaceae</taxon>
        <taxon>Rhodococcus</taxon>
    </lineage>
</organism>
<dbReference type="PANTHER" id="PTHR43201:SF5">
    <property type="entry name" value="MEDIUM-CHAIN ACYL-COA LIGASE ACSF2, MITOCHONDRIAL"/>
    <property type="match status" value="1"/>
</dbReference>
<accession>A0A0F6VMB0</accession>
<gene>
    <name evidence="6" type="ORF">OCS65_03445</name>
    <name evidence="5" type="ORF">RAJCM14343_0339</name>
</gene>
<dbReference type="AlphaFoldDB" id="A0A059MIT7"/>
<dbReference type="GO" id="GO:0031956">
    <property type="term" value="F:medium-chain fatty acid-CoA ligase activity"/>
    <property type="evidence" value="ECO:0007669"/>
    <property type="project" value="TreeGrafter"/>
</dbReference>
<reference evidence="6" key="3">
    <citation type="submission" date="2022-09" db="EMBL/GenBank/DDBJ databases">
        <title>The genome sequence of Rhodococcus aetherivorans N1.</title>
        <authorList>
            <person name="Jiang W."/>
        </authorList>
    </citation>
    <scope>NUCLEOTIDE SEQUENCE</scope>
    <source>
        <strain evidence="6">N1</strain>
    </source>
</reference>
<evidence type="ECO:0000259" key="4">
    <source>
        <dbReference type="Pfam" id="PF13193"/>
    </source>
</evidence>
<sequence length="518" mass="56786">MTMNQGLIPAKWAALTPNRMALYDVPNDRRITFADLDERVRRLANGLRGLGLEKGDRVAVLTKNSIEFQELFFAVGRAGLILQPLNWRLATPSLLGLVADATPKVLITASEFRSVAEELSRSTTVDHWLEFGPGGSGTYEELLASSSPAEPIWTPSVGGDDPFFILYTGGTTGESKGALHSHTSAAAGMLNQTVAERVVPTDVYMLTGQMYHIPVVLSMNYMKHGCPVVLVNFEAKQALEIIESERVSAFLGITTMLNWMMAVENFDSYDLSSLRNIQYGGGPMPSAIVRSALEAFPCTLIQGYGQTEGTTMSFLSQEDHLDAVNGINEHRLKSCGREGFGTTIRVVDFDGNEVPKDGRTPGEIVVRSEANMLGYWNKPELTAQTLRDGWMWTGDVAVWDEDHYVYIVDRAKDMIISGGENIYSIQVEEAIGAHPAVLECAVIGIPDDEWGEVVKAVVVLKPGHTATEQEIIDTAKRNLASYQKPRSVDFVDALPKAPTGKIMKRDLRAPYLEATAAR</sequence>
<dbReference type="Gene3D" id="3.30.300.30">
    <property type="match status" value="1"/>
</dbReference>
<dbReference type="EMBL" id="BLAH01000007">
    <property type="protein sequence ID" value="GES35095.1"/>
    <property type="molecule type" value="Genomic_DNA"/>
</dbReference>
<protein>
    <submittedName>
        <fullName evidence="6">AMP-binding protein</fullName>
    </submittedName>
    <submittedName>
        <fullName evidence="5">Long-chain fatty-acid--CoA ligase</fullName>
        <ecNumber evidence="5">6.2.1.3</ecNumber>
    </submittedName>
</protein>
<dbReference type="InterPro" id="IPR042099">
    <property type="entry name" value="ANL_N_sf"/>
</dbReference>
<dbReference type="Gene3D" id="3.40.50.12780">
    <property type="entry name" value="N-terminal domain of ligase-like"/>
    <property type="match status" value="1"/>
</dbReference>
<evidence type="ECO:0000313" key="8">
    <source>
        <dbReference type="Proteomes" id="UP001163947"/>
    </source>
</evidence>
<proteinExistence type="inferred from homology"/>
<dbReference type="EC" id="6.2.1.3" evidence="5"/>
<evidence type="ECO:0000256" key="2">
    <source>
        <dbReference type="ARBA" id="ARBA00022598"/>
    </source>
</evidence>
<evidence type="ECO:0000313" key="7">
    <source>
        <dbReference type="Proteomes" id="UP000325466"/>
    </source>
</evidence>
<keyword evidence="7" id="KW-1185">Reference proteome</keyword>
<dbReference type="GeneID" id="83619440"/>
<dbReference type="InterPro" id="IPR000873">
    <property type="entry name" value="AMP-dep_synth/lig_dom"/>
</dbReference>
<dbReference type="KEGG" id="rav:AAT18_24695"/>
<feature type="domain" description="AMP-dependent synthetase/ligase" evidence="3">
    <location>
        <begin position="11"/>
        <end position="376"/>
    </location>
</feature>
<keyword evidence="2 5" id="KW-0436">Ligase</keyword>
<dbReference type="Pfam" id="PF13193">
    <property type="entry name" value="AMP-binding_C"/>
    <property type="match status" value="1"/>
</dbReference>
<accession>A0A059MIT7</accession>
<comment type="similarity">
    <text evidence="1">Belongs to the ATP-dependent AMP-binding enzyme family.</text>
</comment>
<name>A0A059MIT7_9NOCA</name>
<dbReference type="PROSITE" id="PS00455">
    <property type="entry name" value="AMP_BINDING"/>
    <property type="match status" value="1"/>
</dbReference>
<evidence type="ECO:0000313" key="6">
    <source>
        <dbReference type="EMBL" id="UYF94847.1"/>
    </source>
</evidence>
<evidence type="ECO:0000259" key="3">
    <source>
        <dbReference type="Pfam" id="PF00501"/>
    </source>
</evidence>
<reference evidence="5 7" key="1">
    <citation type="journal article" date="2018" name="Biodegradation">
        <title>1,4-Dioxane degradation characteristics of Rhodococcus aetherivorans JCM 14343.</title>
        <authorList>
            <person name="Inoue D."/>
            <person name="Tsunoda T."/>
            <person name="Yamamoto N."/>
            <person name="Ike M."/>
            <person name="Sei K."/>
        </authorList>
    </citation>
    <scope>NUCLEOTIDE SEQUENCE [LARGE SCALE GENOMIC DNA]</scope>
    <source>
        <strain evidence="5 7">JCM 14343</strain>
    </source>
</reference>
<dbReference type="InterPro" id="IPR020845">
    <property type="entry name" value="AMP-binding_CS"/>
</dbReference>
<evidence type="ECO:0000313" key="5">
    <source>
        <dbReference type="EMBL" id="GES35095.1"/>
    </source>
</evidence>
<dbReference type="SUPFAM" id="SSF56801">
    <property type="entry name" value="Acetyl-CoA synthetase-like"/>
    <property type="match status" value="1"/>
</dbReference>
<dbReference type="Proteomes" id="UP000325466">
    <property type="component" value="Unassembled WGS sequence"/>
</dbReference>
<dbReference type="EMBL" id="CP106982">
    <property type="protein sequence ID" value="UYF94847.1"/>
    <property type="molecule type" value="Genomic_DNA"/>
</dbReference>
<dbReference type="GO" id="GO:0004467">
    <property type="term" value="F:long-chain fatty acid-CoA ligase activity"/>
    <property type="evidence" value="ECO:0007669"/>
    <property type="project" value="UniProtKB-EC"/>
</dbReference>
<evidence type="ECO:0000256" key="1">
    <source>
        <dbReference type="ARBA" id="ARBA00006432"/>
    </source>
</evidence>
<dbReference type="InterPro" id="IPR045851">
    <property type="entry name" value="AMP-bd_C_sf"/>
</dbReference>